<dbReference type="Gene3D" id="3.40.630.90">
    <property type="match status" value="1"/>
</dbReference>
<protein>
    <recommendedName>
        <fullName evidence="1">YitH/HolE acetyltransferase (GNAT) domain-containing protein</fullName>
    </recommendedName>
</protein>
<organism evidence="2 3">
    <name type="scientific">Tritrichomonas musculus</name>
    <dbReference type="NCBI Taxonomy" id="1915356"/>
    <lineage>
        <taxon>Eukaryota</taxon>
        <taxon>Metamonada</taxon>
        <taxon>Parabasalia</taxon>
        <taxon>Tritrichomonadida</taxon>
        <taxon>Tritrichomonadidae</taxon>
        <taxon>Tritrichomonas</taxon>
    </lineage>
</organism>
<dbReference type="Proteomes" id="UP001470230">
    <property type="component" value="Unassembled WGS sequence"/>
</dbReference>
<keyword evidence="3" id="KW-1185">Reference proteome</keyword>
<feature type="domain" description="YitH/HolE acetyltransferase (GNAT)" evidence="1">
    <location>
        <begin position="27"/>
        <end position="153"/>
    </location>
</feature>
<dbReference type="InterPro" id="IPR016181">
    <property type="entry name" value="Acyl_CoA_acyltransferase"/>
</dbReference>
<evidence type="ECO:0000259" key="1">
    <source>
        <dbReference type="Pfam" id="PF18014"/>
    </source>
</evidence>
<proteinExistence type="predicted"/>
<evidence type="ECO:0000313" key="3">
    <source>
        <dbReference type="Proteomes" id="UP001470230"/>
    </source>
</evidence>
<dbReference type="Pfam" id="PF18014">
    <property type="entry name" value="Acetyltransf_18"/>
    <property type="match status" value="1"/>
</dbReference>
<dbReference type="SUPFAM" id="SSF55729">
    <property type="entry name" value="Acyl-CoA N-acyltransferases (Nat)"/>
    <property type="match status" value="1"/>
</dbReference>
<dbReference type="PANTHER" id="PTHR47237">
    <property type="entry name" value="SLL0310 PROTEIN"/>
    <property type="match status" value="1"/>
</dbReference>
<accession>A0ABR2JXZ2</accession>
<dbReference type="InterPro" id="IPR041496">
    <property type="entry name" value="YitH/HolE_GNAT"/>
</dbReference>
<dbReference type="EMBL" id="JAPFFF010000008">
    <property type="protein sequence ID" value="KAK8883688.1"/>
    <property type="molecule type" value="Genomic_DNA"/>
</dbReference>
<gene>
    <name evidence="2" type="ORF">M9Y10_042786</name>
</gene>
<reference evidence="2 3" key="1">
    <citation type="submission" date="2024-04" db="EMBL/GenBank/DDBJ databases">
        <title>Tritrichomonas musculus Genome.</title>
        <authorList>
            <person name="Alves-Ferreira E."/>
            <person name="Grigg M."/>
            <person name="Lorenzi H."/>
            <person name="Galac M."/>
        </authorList>
    </citation>
    <scope>NUCLEOTIDE SEQUENCE [LARGE SCALE GENOMIC DNA]</scope>
    <source>
        <strain evidence="2 3">EAF2021</strain>
    </source>
</reference>
<dbReference type="PANTHER" id="PTHR47237:SF1">
    <property type="entry name" value="SLL0310 PROTEIN"/>
    <property type="match status" value="1"/>
</dbReference>
<comment type="caution">
    <text evidence="2">The sequence shown here is derived from an EMBL/GenBank/DDBJ whole genome shotgun (WGS) entry which is preliminary data.</text>
</comment>
<evidence type="ECO:0000313" key="2">
    <source>
        <dbReference type="EMBL" id="KAK8883688.1"/>
    </source>
</evidence>
<name>A0ABR2JXZ2_9EUKA</name>
<sequence length="163" mass="18918">MYTGKSAKVDIKLPILPYNEEEHYNDIAEYDKNCFPGDRKEFLKRWLKKSNALTFVYYDSNKKLKDYASIFKSNVEWDISPCYCDSKEIAKALIGSLLNKIPEQSDLEFYVTTKNQAAIDLFNEISPVYKMEYHKEEFAIMYNGTPKDIDTQKCFCLVSPAVG</sequence>
<dbReference type="InterPro" id="IPR052729">
    <property type="entry name" value="Acyl/Acetyltrans_Enzymes"/>
</dbReference>